<proteinExistence type="predicted"/>
<evidence type="ECO:0000313" key="1">
    <source>
        <dbReference type="EMBL" id="MEJ7136851.1"/>
    </source>
</evidence>
<sequence length="181" mass="20493">MPAAERLAHSLRQRALASLSRREYGRTELSRKLLQWLRRQPPEVLGVTEAPGDEAAPSPATSPASFPALVDSVLDGLAASGWLDEARAVESRVRQREGGRGLRRIEQELQQLGQRLDAPLRDRLRDSELARAHALWSRRYGQPPLDERERARQSRFLLSRGFGMDTVRQLWAGWEPPQDEA</sequence>
<reference evidence="1" key="1">
    <citation type="submission" date="2023-10" db="EMBL/GenBank/DDBJ databases">
        <title>Amphibacter perezi, gen. nov., sp. nov. a novel taxa of the family Comamonadaceae, class Betaproteobacteria isolated from the skin microbiota of Pelophylax perezi from different populations.</title>
        <authorList>
            <person name="Costa S."/>
            <person name="Proenca D.N."/>
            <person name="Lopes I."/>
            <person name="Morais P.V."/>
        </authorList>
    </citation>
    <scope>NUCLEOTIDE SEQUENCE</scope>
    <source>
        <strain evidence="1">SL12-8</strain>
    </source>
</reference>
<evidence type="ECO:0000313" key="2">
    <source>
        <dbReference type="Proteomes" id="UP001364695"/>
    </source>
</evidence>
<name>A0ACC6NY07_9BURK</name>
<protein>
    <submittedName>
        <fullName evidence="1">RecX family transcriptional regulator</fullName>
    </submittedName>
</protein>
<dbReference type="Proteomes" id="UP001364695">
    <property type="component" value="Unassembled WGS sequence"/>
</dbReference>
<organism evidence="1 2">
    <name type="scientific">Amphibiibacter pelophylacis</name>
    <dbReference type="NCBI Taxonomy" id="1799477"/>
    <lineage>
        <taxon>Bacteria</taxon>
        <taxon>Pseudomonadati</taxon>
        <taxon>Pseudomonadota</taxon>
        <taxon>Betaproteobacteria</taxon>
        <taxon>Burkholderiales</taxon>
        <taxon>Sphaerotilaceae</taxon>
        <taxon>Amphibiibacter</taxon>
    </lineage>
</organism>
<keyword evidence="2" id="KW-1185">Reference proteome</keyword>
<gene>
    <name evidence="1" type="ORF">RV045_00205</name>
</gene>
<accession>A0ACC6NY07</accession>
<dbReference type="EMBL" id="JAWDIE010000001">
    <property type="protein sequence ID" value="MEJ7136851.1"/>
    <property type="molecule type" value="Genomic_DNA"/>
</dbReference>
<comment type="caution">
    <text evidence="1">The sequence shown here is derived from an EMBL/GenBank/DDBJ whole genome shotgun (WGS) entry which is preliminary data.</text>
</comment>